<comment type="caution">
    <text evidence="2">The sequence shown here is derived from an EMBL/GenBank/DDBJ whole genome shotgun (WGS) entry which is preliminary data.</text>
</comment>
<name>A0A834U3B5_VESGE</name>
<evidence type="ECO:0000313" key="3">
    <source>
        <dbReference type="Proteomes" id="UP000617340"/>
    </source>
</evidence>
<gene>
    <name evidence="2" type="ORF">HZH68_003538</name>
</gene>
<dbReference type="EMBL" id="JACSDZ010000002">
    <property type="protein sequence ID" value="KAF7415049.1"/>
    <property type="molecule type" value="Genomic_DNA"/>
</dbReference>
<keyword evidence="3" id="KW-1185">Reference proteome</keyword>
<reference evidence="2" key="1">
    <citation type="journal article" date="2020" name="G3 (Bethesda)">
        <title>High-Quality Assemblies for Three Invasive Social Wasps from the &lt;i&gt;Vespula&lt;/i&gt; Genus.</title>
        <authorList>
            <person name="Harrop T.W.R."/>
            <person name="Guhlin J."/>
            <person name="McLaughlin G.M."/>
            <person name="Permina E."/>
            <person name="Stockwell P."/>
            <person name="Gilligan J."/>
            <person name="Le Lec M.F."/>
            <person name="Gruber M.A.M."/>
            <person name="Quinn O."/>
            <person name="Lovegrove M."/>
            <person name="Duncan E.J."/>
            <person name="Remnant E.J."/>
            <person name="Van Eeckhoven J."/>
            <person name="Graham B."/>
            <person name="Knapp R.A."/>
            <person name="Langford K.W."/>
            <person name="Kronenberg Z."/>
            <person name="Press M.O."/>
            <person name="Eacker S.M."/>
            <person name="Wilson-Rankin E.E."/>
            <person name="Purcell J."/>
            <person name="Lester P.J."/>
            <person name="Dearden P.K."/>
        </authorList>
    </citation>
    <scope>NUCLEOTIDE SEQUENCE</scope>
    <source>
        <strain evidence="2">Linc-1</strain>
    </source>
</reference>
<dbReference type="AlphaFoldDB" id="A0A834U3B5"/>
<dbReference type="Proteomes" id="UP000617340">
    <property type="component" value="Unassembled WGS sequence"/>
</dbReference>
<accession>A0A834U3B5</accession>
<evidence type="ECO:0000256" key="1">
    <source>
        <dbReference type="SAM" id="MobiDB-lite"/>
    </source>
</evidence>
<feature type="region of interest" description="Disordered" evidence="1">
    <location>
        <begin position="41"/>
        <end position="87"/>
    </location>
</feature>
<proteinExistence type="predicted"/>
<organism evidence="2 3">
    <name type="scientific">Vespula germanica</name>
    <name type="common">German yellow jacket</name>
    <name type="synonym">Paravespula germanica</name>
    <dbReference type="NCBI Taxonomy" id="30212"/>
    <lineage>
        <taxon>Eukaryota</taxon>
        <taxon>Metazoa</taxon>
        <taxon>Ecdysozoa</taxon>
        <taxon>Arthropoda</taxon>
        <taxon>Hexapoda</taxon>
        <taxon>Insecta</taxon>
        <taxon>Pterygota</taxon>
        <taxon>Neoptera</taxon>
        <taxon>Endopterygota</taxon>
        <taxon>Hymenoptera</taxon>
        <taxon>Apocrita</taxon>
        <taxon>Aculeata</taxon>
        <taxon>Vespoidea</taxon>
        <taxon>Vespidae</taxon>
        <taxon>Vespinae</taxon>
        <taxon>Vespula</taxon>
    </lineage>
</organism>
<evidence type="ECO:0000313" key="2">
    <source>
        <dbReference type="EMBL" id="KAF7415049.1"/>
    </source>
</evidence>
<protein>
    <submittedName>
        <fullName evidence="2">Uncharacterized protein</fullName>
    </submittedName>
</protein>
<sequence length="136" mass="15167">MSTRGLPYRSVTVKRCATDTRLVLAKEKVYTGTFSSRTGLMEEEEKDVKSEVVESEEVTENGSTNGGEIEANGGKNDGGDNDTFEDDSTFALKGMEYTQTGRKTSIFKYYAFKEKVAVTNLTKYRLGQKLQSNFNN</sequence>